<dbReference type="InterPro" id="IPR005797">
    <property type="entry name" value="Cyt_b/b6_N"/>
</dbReference>
<reference evidence="21" key="1">
    <citation type="submission" date="2016-01" db="EMBL/GenBank/DDBJ databases">
        <authorList>
            <person name="Oliw E.H."/>
        </authorList>
    </citation>
    <scope>NUCLEOTIDE SEQUENCE</scope>
</reference>
<dbReference type="InterPro" id="IPR036150">
    <property type="entry name" value="Cyt_b/b6_C_sf"/>
</dbReference>
<dbReference type="GeneID" id="31079926"/>
<gene>
    <name evidence="21" type="primary">CYTB</name>
</gene>
<dbReference type="EMBL" id="KU559010">
    <property type="protein sequence ID" value="AMZ00190.1"/>
    <property type="molecule type" value="Genomic_DNA"/>
</dbReference>
<evidence type="ECO:0000256" key="2">
    <source>
        <dbReference type="ARBA" id="ARBA00004448"/>
    </source>
</evidence>
<protein>
    <recommendedName>
        <fullName evidence="3 18">Cytochrome b</fullName>
    </recommendedName>
</protein>
<evidence type="ECO:0000256" key="6">
    <source>
        <dbReference type="ARBA" id="ARBA00022660"/>
    </source>
</evidence>
<feature type="transmembrane region" description="Helical" evidence="18">
    <location>
        <begin position="139"/>
        <end position="158"/>
    </location>
</feature>
<keyword evidence="5 17" id="KW-0349">Heme</keyword>
<evidence type="ECO:0000256" key="17">
    <source>
        <dbReference type="PIRSR" id="PIRSR038885-2"/>
    </source>
</evidence>
<dbReference type="CDD" id="cd00290">
    <property type="entry name" value="cytochrome_b_C"/>
    <property type="match status" value="1"/>
</dbReference>
<keyword evidence="11 18" id="KW-1133">Transmembrane helix</keyword>
<geneLocation type="mitochondrion" evidence="21"/>
<evidence type="ECO:0000256" key="9">
    <source>
        <dbReference type="ARBA" id="ARBA00022792"/>
    </source>
</evidence>
<evidence type="ECO:0000256" key="18">
    <source>
        <dbReference type="RuleBase" id="RU362117"/>
    </source>
</evidence>
<dbReference type="GO" id="GO:0006122">
    <property type="term" value="P:mitochondrial electron transport, ubiquinol to cytochrome c"/>
    <property type="evidence" value="ECO:0007669"/>
    <property type="project" value="TreeGrafter"/>
</dbReference>
<dbReference type="GO" id="GO:0008121">
    <property type="term" value="F:quinol-cytochrome-c reductase activity"/>
    <property type="evidence" value="ECO:0007669"/>
    <property type="project" value="InterPro"/>
</dbReference>
<keyword evidence="7 18" id="KW-0812">Transmembrane</keyword>
<evidence type="ECO:0000256" key="5">
    <source>
        <dbReference type="ARBA" id="ARBA00022617"/>
    </source>
</evidence>
<feature type="transmembrane region" description="Helical" evidence="18">
    <location>
        <begin position="354"/>
        <end position="370"/>
    </location>
</feature>
<evidence type="ECO:0000256" key="3">
    <source>
        <dbReference type="ARBA" id="ARBA00013531"/>
    </source>
</evidence>
<comment type="cofactor">
    <cofactor evidence="18">
        <name>heme b</name>
        <dbReference type="ChEBI" id="CHEBI:60344"/>
    </cofactor>
    <text evidence="18">Binds 2 heme groups non-covalently.</text>
</comment>
<feature type="transmembrane region" description="Helical" evidence="18">
    <location>
        <begin position="231"/>
        <end position="252"/>
    </location>
</feature>
<feature type="domain" description="Cytochrome b/b6 N-terminal region profile" evidence="19">
    <location>
        <begin position="1"/>
        <end position="210"/>
    </location>
</feature>
<dbReference type="InterPro" id="IPR048260">
    <property type="entry name" value="Cytochrome_b_C_euk/bac"/>
</dbReference>
<evidence type="ECO:0000256" key="14">
    <source>
        <dbReference type="ARBA" id="ARBA00023128"/>
    </source>
</evidence>
<feature type="transmembrane region" description="Helical" evidence="18">
    <location>
        <begin position="324"/>
        <end position="342"/>
    </location>
</feature>
<feature type="binding site" description="axial binding residue" evidence="17">
    <location>
        <position position="98"/>
    </location>
    <ligand>
        <name>heme b</name>
        <dbReference type="ChEBI" id="CHEBI:60344"/>
        <label>b566</label>
    </ligand>
    <ligandPart>
        <name>Fe</name>
        <dbReference type="ChEBI" id="CHEBI:18248"/>
    </ligandPart>
</feature>
<evidence type="ECO:0000259" key="19">
    <source>
        <dbReference type="PROSITE" id="PS51002"/>
    </source>
</evidence>
<dbReference type="InterPro" id="IPR030689">
    <property type="entry name" value="Cytochrome_b"/>
</dbReference>
<dbReference type="CDD" id="cd00284">
    <property type="entry name" value="Cytochrome_b_N"/>
    <property type="match status" value="1"/>
</dbReference>
<evidence type="ECO:0000259" key="20">
    <source>
        <dbReference type="PROSITE" id="PS51003"/>
    </source>
</evidence>
<evidence type="ECO:0000256" key="11">
    <source>
        <dbReference type="ARBA" id="ARBA00022989"/>
    </source>
</evidence>
<dbReference type="PIRSF" id="PIRSF038885">
    <property type="entry name" value="COB"/>
    <property type="match status" value="1"/>
</dbReference>
<dbReference type="InterPro" id="IPR016174">
    <property type="entry name" value="Di-haem_cyt_TM"/>
</dbReference>
<keyword evidence="8 17" id="KW-0479">Metal-binding</keyword>
<reference evidence="21" key="2">
    <citation type="journal article" date="2017" name="PLoS ONE">
        <title>The Complete Maternally and Paternally Inherited Mitochondrial Genomes of a Freshwater Mussel Potamilus alatus (Bivalvia: Unionidae).</title>
        <authorList>
            <person name="Wen H.B."/>
            <person name="Cao Z.M."/>
            <person name="Hua D."/>
            <person name="Xu P."/>
            <person name="Ma X.Y."/>
            <person name="Jin W."/>
            <person name="Yuan X.H."/>
            <person name="Gu R.B."/>
        </authorList>
    </citation>
    <scope>NUCLEOTIDE SEQUENCE</scope>
</reference>
<dbReference type="GO" id="GO:0005743">
    <property type="term" value="C:mitochondrial inner membrane"/>
    <property type="evidence" value="ECO:0007669"/>
    <property type="project" value="UniProtKB-SubCell"/>
</dbReference>
<dbReference type="CTD" id="4519"/>
<evidence type="ECO:0000256" key="13">
    <source>
        <dbReference type="ARBA" id="ARBA00023075"/>
    </source>
</evidence>
<dbReference type="PROSITE" id="PS51002">
    <property type="entry name" value="CYTB_NTER"/>
    <property type="match status" value="1"/>
</dbReference>
<dbReference type="SUPFAM" id="SSF81648">
    <property type="entry name" value="a domain/subunit of cytochrome bc1 complex (Ubiquinol-cytochrome c reductase)"/>
    <property type="match status" value="1"/>
</dbReference>
<organism evidence="21">
    <name type="scientific">Potamilus alatus</name>
    <dbReference type="NCBI Taxonomy" id="81573"/>
    <lineage>
        <taxon>Eukaryota</taxon>
        <taxon>Metazoa</taxon>
        <taxon>Spiralia</taxon>
        <taxon>Lophotrochozoa</taxon>
        <taxon>Mollusca</taxon>
        <taxon>Bivalvia</taxon>
        <taxon>Autobranchia</taxon>
        <taxon>Heteroconchia</taxon>
        <taxon>Palaeoheterodonta</taxon>
        <taxon>Unionida</taxon>
        <taxon>Unionoidea</taxon>
        <taxon>Unionidae</taxon>
        <taxon>Ambleminae</taxon>
        <taxon>Lampsilini</taxon>
        <taxon>Potamilus</taxon>
    </lineage>
</organism>
<dbReference type="SUPFAM" id="SSF81342">
    <property type="entry name" value="Transmembrane di-heme cytochromes"/>
    <property type="match status" value="1"/>
</dbReference>
<dbReference type="PROSITE" id="PS51003">
    <property type="entry name" value="CYTB_CTER"/>
    <property type="match status" value="1"/>
</dbReference>
<evidence type="ECO:0000256" key="15">
    <source>
        <dbReference type="ARBA" id="ARBA00023136"/>
    </source>
</evidence>
<keyword evidence="12 17" id="KW-0408">Iron</keyword>
<feature type="transmembrane region" description="Helical" evidence="18">
    <location>
        <begin position="37"/>
        <end position="58"/>
    </location>
</feature>
<proteinExistence type="inferred from homology"/>
<feature type="transmembrane region" description="Helical" evidence="18">
    <location>
        <begin position="273"/>
        <end position="304"/>
    </location>
</feature>
<comment type="function">
    <text evidence="1 18">Component of the ubiquinol-cytochrome c reductase complex (complex III or cytochrome b-c1 complex) that is part of the mitochondrial respiratory chain. The b-c1 complex mediates electron transfer from ubiquinol to cytochrome c. Contributes to the generation of a proton gradient across the mitochondrial membrane that is then used for ATP synthesis.</text>
</comment>
<keyword evidence="4 18" id="KW-0813">Transport</keyword>
<dbReference type="Pfam" id="PF00032">
    <property type="entry name" value="Cytochrom_B_C"/>
    <property type="match status" value="1"/>
</dbReference>
<name>A0A1P8AJ37_9BIVA</name>
<accession>A0A1P8AJ37</accession>
<keyword evidence="15 18" id="KW-0472">Membrane</keyword>
<feature type="binding site" description="axial binding residue" evidence="17">
    <location>
        <position position="197"/>
    </location>
    <ligand>
        <name>heme b</name>
        <dbReference type="ChEBI" id="CHEBI:60344"/>
        <label>b566</label>
    </ligand>
    <ligandPart>
        <name>Fe</name>
        <dbReference type="ChEBI" id="CHEBI:18248"/>
    </ligandPart>
</feature>
<comment type="cofactor">
    <cofactor evidence="17">
        <name>heme</name>
        <dbReference type="ChEBI" id="CHEBI:30413"/>
    </cofactor>
    <text evidence="17">Binds 2 heme groups non-covalently.</text>
</comment>
<feature type="domain" description="Cytochrome b/b6 C-terminal region profile" evidence="20">
    <location>
        <begin position="211"/>
        <end position="381"/>
    </location>
</feature>
<evidence type="ECO:0000256" key="16">
    <source>
        <dbReference type="PIRSR" id="PIRSR038885-1"/>
    </source>
</evidence>
<dbReference type="InterPro" id="IPR048259">
    <property type="entry name" value="Cytochrome_b_N_euk/bac"/>
</dbReference>
<sequence length="384" mass="43380">MSMPIRKSNPMMSLLNNSIYDLPTPVNLSTLWNMGSLLGLCLVIQILTGIFLAIHYIPNTEYAFYSVVHIMRDVNFGWLLRNMHMAGASLFFMCVYTHVGRGIYYGSYLRTMVWMSGTSLLLVLMATAFLGYVLPWGQMSYWGATVITNLLSAIPSLGDSLVKWIWGGFTVSNSTLNRFFVFHFVLPFVILALTIIHLAFLHEKGSNNPLGFSSNTHIVPFHPFFTLKDTVGFIMLFTLTGLIALLFPLLVSDPQNFIKANPMSTPTHIQPEWYFLFAYAILRAIPNKLGGVLAMTLAITILYMMPILHCNTMASMAFYPTNQILFWLFINSFLILTWLGSVPTETPFTEISQLMTFVYFLLIISIPALGKPWDMLISQDNPNP</sequence>
<keyword evidence="9" id="KW-0999">Mitochondrion inner membrane</keyword>
<dbReference type="GO" id="GO:0045275">
    <property type="term" value="C:respiratory chain complex III"/>
    <property type="evidence" value="ECO:0007669"/>
    <property type="project" value="InterPro"/>
</dbReference>
<feature type="binding site" description="axial binding residue" evidence="17">
    <location>
        <position position="183"/>
    </location>
    <ligand>
        <name>heme b</name>
        <dbReference type="ChEBI" id="CHEBI:60344"/>
        <label>b562</label>
    </ligand>
    <ligandPart>
        <name>Fe</name>
        <dbReference type="ChEBI" id="CHEBI:18248"/>
    </ligandPart>
</feature>
<evidence type="ECO:0000256" key="4">
    <source>
        <dbReference type="ARBA" id="ARBA00022448"/>
    </source>
</evidence>
<keyword evidence="13" id="KW-0830">Ubiquinone</keyword>
<feature type="transmembrane region" description="Helical" evidence="18">
    <location>
        <begin position="78"/>
        <end position="99"/>
    </location>
</feature>
<dbReference type="GO" id="GO:0046872">
    <property type="term" value="F:metal ion binding"/>
    <property type="evidence" value="ECO:0007669"/>
    <property type="project" value="UniProtKB-UniRule"/>
</dbReference>
<feature type="binding site" description="axial binding residue" evidence="17">
    <location>
        <position position="84"/>
    </location>
    <ligand>
        <name>heme b</name>
        <dbReference type="ChEBI" id="CHEBI:60344"/>
        <label>b562</label>
    </ligand>
    <ligandPart>
        <name>Fe</name>
        <dbReference type="ChEBI" id="CHEBI:18248"/>
    </ligandPart>
</feature>
<dbReference type="GO" id="GO:0016491">
    <property type="term" value="F:oxidoreductase activity"/>
    <property type="evidence" value="ECO:0007669"/>
    <property type="project" value="UniProtKB-UniRule"/>
</dbReference>
<feature type="transmembrane region" description="Helical" evidence="18">
    <location>
        <begin position="179"/>
        <end position="200"/>
    </location>
</feature>
<dbReference type="Pfam" id="PF00033">
    <property type="entry name" value="Cytochrome_B"/>
    <property type="match status" value="1"/>
</dbReference>
<dbReference type="AlphaFoldDB" id="A0A1P8AJ37"/>
<evidence type="ECO:0000256" key="12">
    <source>
        <dbReference type="ARBA" id="ARBA00023004"/>
    </source>
</evidence>
<feature type="transmembrane region" description="Helical" evidence="18">
    <location>
        <begin position="111"/>
        <end position="133"/>
    </location>
</feature>
<dbReference type="InterPro" id="IPR027387">
    <property type="entry name" value="Cytb/b6-like_sf"/>
</dbReference>
<keyword evidence="6 18" id="KW-0679">Respiratory chain</keyword>
<evidence type="ECO:0000256" key="1">
    <source>
        <dbReference type="ARBA" id="ARBA00002566"/>
    </source>
</evidence>
<dbReference type="PANTHER" id="PTHR19271:SF16">
    <property type="entry name" value="CYTOCHROME B"/>
    <property type="match status" value="1"/>
</dbReference>
<keyword evidence="14 18" id="KW-0496">Mitochondrion</keyword>
<keyword evidence="10 18" id="KW-0249">Electron transport</keyword>
<dbReference type="PANTHER" id="PTHR19271">
    <property type="entry name" value="CYTOCHROME B"/>
    <property type="match status" value="1"/>
</dbReference>
<dbReference type="Gene3D" id="1.20.810.10">
    <property type="entry name" value="Cytochrome Bc1 Complex, Chain C"/>
    <property type="match status" value="1"/>
</dbReference>
<comment type="similarity">
    <text evidence="18">Belongs to the cytochrome b family.</text>
</comment>
<evidence type="ECO:0000256" key="10">
    <source>
        <dbReference type="ARBA" id="ARBA00022982"/>
    </source>
</evidence>
<dbReference type="InterPro" id="IPR005798">
    <property type="entry name" value="Cyt_b/b6_C"/>
</dbReference>
<comment type="subcellular location">
    <subcellularLocation>
        <location evidence="2">Mitochondrion inner membrane</location>
        <topology evidence="2">Multi-pass membrane protein</topology>
    </subcellularLocation>
</comment>
<evidence type="ECO:0000313" key="21">
    <source>
        <dbReference type="EMBL" id="AMZ00190.1"/>
    </source>
</evidence>
<feature type="binding site" evidence="16">
    <location>
        <position position="202"/>
    </location>
    <ligand>
        <name>a ubiquinone</name>
        <dbReference type="ChEBI" id="CHEBI:16389"/>
    </ligand>
</feature>
<evidence type="ECO:0000256" key="7">
    <source>
        <dbReference type="ARBA" id="ARBA00022692"/>
    </source>
</evidence>
<dbReference type="RefSeq" id="YP_009346111.1">
    <property type="nucleotide sequence ID" value="NC_033858.1"/>
</dbReference>
<evidence type="ECO:0000256" key="8">
    <source>
        <dbReference type="ARBA" id="ARBA00022723"/>
    </source>
</evidence>